<comment type="caution">
    <text evidence="1">The sequence shown here is derived from an EMBL/GenBank/DDBJ whole genome shotgun (WGS) entry which is preliminary data.</text>
</comment>
<reference evidence="1 2" key="1">
    <citation type="submission" date="2018-07" db="EMBL/GenBank/DDBJ databases">
        <title>Genomic Encyclopedia of Type Strains, Phase IV (KMG-IV): sequencing the most valuable type-strain genomes for metagenomic binning, comparative biology and taxonomic classification.</title>
        <authorList>
            <person name="Goeker M."/>
        </authorList>
    </citation>
    <scope>NUCLEOTIDE SEQUENCE [LARGE SCALE GENOMIC DNA]</scope>
    <source>
        <strain evidence="1 2">DSM 14364</strain>
    </source>
</reference>
<proteinExistence type="predicted"/>
<evidence type="ECO:0000313" key="1">
    <source>
        <dbReference type="EMBL" id="RDI56321.1"/>
    </source>
</evidence>
<protein>
    <submittedName>
        <fullName evidence="1">Uncharacterized protein</fullName>
    </submittedName>
</protein>
<sequence>MPVFDASVLNDNDEAMAFLRSVLAPPEGRPARPVREMSDMRRIRPAERHRIGRSTSRVPLIVGVAVSIMTARV</sequence>
<dbReference type="EMBL" id="QQBB01000009">
    <property type="protein sequence ID" value="RDI56321.1"/>
    <property type="molecule type" value="Genomic_DNA"/>
</dbReference>
<dbReference type="AlphaFoldDB" id="A0A370HGE7"/>
<gene>
    <name evidence="1" type="ORF">DES45_1095</name>
</gene>
<name>A0A370HGE7_9HYPH</name>
<keyword evidence="2" id="KW-1185">Reference proteome</keyword>
<dbReference type="Proteomes" id="UP000254925">
    <property type="component" value="Unassembled WGS sequence"/>
</dbReference>
<dbReference type="OrthoDB" id="9967488at2"/>
<evidence type="ECO:0000313" key="2">
    <source>
        <dbReference type="Proteomes" id="UP000254925"/>
    </source>
</evidence>
<dbReference type="RefSeq" id="WP_147282455.1">
    <property type="nucleotide sequence ID" value="NZ_QQBB01000009.1"/>
</dbReference>
<organism evidence="1 2">
    <name type="scientific">Microvirga subterranea</name>
    <dbReference type="NCBI Taxonomy" id="186651"/>
    <lineage>
        <taxon>Bacteria</taxon>
        <taxon>Pseudomonadati</taxon>
        <taxon>Pseudomonadota</taxon>
        <taxon>Alphaproteobacteria</taxon>
        <taxon>Hyphomicrobiales</taxon>
        <taxon>Methylobacteriaceae</taxon>
        <taxon>Microvirga</taxon>
    </lineage>
</organism>
<accession>A0A370HGE7</accession>